<dbReference type="InterPro" id="IPR050583">
    <property type="entry name" value="Mycobacterial_A85_antigen"/>
</dbReference>
<dbReference type="Proteomes" id="UP000306888">
    <property type="component" value="Unassembled WGS sequence"/>
</dbReference>
<keyword evidence="2" id="KW-1185">Reference proteome</keyword>
<dbReference type="AlphaFoldDB" id="A0A4S2DKB5"/>
<dbReference type="Gene3D" id="3.40.50.1820">
    <property type="entry name" value="alpha/beta hydrolase"/>
    <property type="match status" value="1"/>
</dbReference>
<dbReference type="RefSeq" id="WP_136007647.1">
    <property type="nucleotide sequence ID" value="NZ_SRYR01000008.1"/>
</dbReference>
<name>A0A4S2DKB5_9CLOT</name>
<dbReference type="SUPFAM" id="SSF53474">
    <property type="entry name" value="alpha/beta-Hydrolases"/>
    <property type="match status" value="1"/>
</dbReference>
<evidence type="ECO:0000313" key="1">
    <source>
        <dbReference type="EMBL" id="TGY41381.1"/>
    </source>
</evidence>
<dbReference type="EMBL" id="SRYR01000008">
    <property type="protein sequence ID" value="TGY41381.1"/>
    <property type="molecule type" value="Genomic_DNA"/>
</dbReference>
<reference evidence="1 2" key="1">
    <citation type="submission" date="2019-04" db="EMBL/GenBank/DDBJ databases">
        <title>Microbes associate with the intestines of laboratory mice.</title>
        <authorList>
            <person name="Navarre W."/>
            <person name="Wong E."/>
            <person name="Huang K."/>
            <person name="Tropini C."/>
            <person name="Ng K."/>
            <person name="Yu B."/>
        </authorList>
    </citation>
    <scope>NUCLEOTIDE SEQUENCE [LARGE SCALE GENOMIC DNA]</scope>
    <source>
        <strain evidence="1 2">NM50_B9-20</strain>
    </source>
</reference>
<dbReference type="PANTHER" id="PTHR48098">
    <property type="entry name" value="ENTEROCHELIN ESTERASE-RELATED"/>
    <property type="match status" value="1"/>
</dbReference>
<dbReference type="InterPro" id="IPR000801">
    <property type="entry name" value="Esterase-like"/>
</dbReference>
<gene>
    <name evidence="1" type="ORF">E5347_12935</name>
</gene>
<dbReference type="GO" id="GO:0016747">
    <property type="term" value="F:acyltransferase activity, transferring groups other than amino-acyl groups"/>
    <property type="evidence" value="ECO:0007669"/>
    <property type="project" value="TreeGrafter"/>
</dbReference>
<organism evidence="1 2">
    <name type="scientific">Clostridium sartagoforme</name>
    <dbReference type="NCBI Taxonomy" id="84031"/>
    <lineage>
        <taxon>Bacteria</taxon>
        <taxon>Bacillati</taxon>
        <taxon>Bacillota</taxon>
        <taxon>Clostridia</taxon>
        <taxon>Eubacteriales</taxon>
        <taxon>Clostridiaceae</taxon>
        <taxon>Clostridium</taxon>
    </lineage>
</organism>
<dbReference type="Pfam" id="PF00756">
    <property type="entry name" value="Esterase"/>
    <property type="match status" value="1"/>
</dbReference>
<comment type="caution">
    <text evidence="1">The sequence shown here is derived from an EMBL/GenBank/DDBJ whole genome shotgun (WGS) entry which is preliminary data.</text>
</comment>
<evidence type="ECO:0000313" key="2">
    <source>
        <dbReference type="Proteomes" id="UP000306888"/>
    </source>
</evidence>
<dbReference type="InterPro" id="IPR029058">
    <property type="entry name" value="AB_hydrolase_fold"/>
</dbReference>
<dbReference type="PANTHER" id="PTHR48098:SF1">
    <property type="entry name" value="DIACYLGLYCEROL ACYLTRANSFERASE_MYCOLYLTRANSFERASE AG85A"/>
    <property type="match status" value="1"/>
</dbReference>
<accession>A0A4S2DKB5</accession>
<proteinExistence type="predicted"/>
<dbReference type="OrthoDB" id="9803578at2"/>
<protein>
    <submittedName>
        <fullName evidence="1">Esterase family protein</fullName>
    </submittedName>
</protein>
<sequence>MVLFEVNYFSNALGINTNLNVLIPQMKTEQIDDKDYDNYNKDGYPVIYLLHGLGNDESIWMRRTSIERYASQYGFAVVMPTTQLGGYRDTAYGPKYWTFISEELPSFCKEHFANISDKKEDTFVVGASMGGHGAFKLALSKPERFKAAASLSGPLEIASDSNMERFKSKRPFWEGIYGSLENIRGSESDLVYLAGSILENKEIKIEERPRLYSWCGTEDFLYDCNLEFEDKMKAIGMDLDSNHSSGEHNWTCWDREIQNVLKWFSDLRNE</sequence>